<evidence type="ECO:0000313" key="3">
    <source>
        <dbReference type="EMBL" id="QBZ39708.1"/>
    </source>
</evidence>
<evidence type="ECO:0000256" key="1">
    <source>
        <dbReference type="PROSITE-ProRule" id="PRU00176"/>
    </source>
</evidence>
<proteinExistence type="predicted"/>
<dbReference type="PROSITE" id="PS50102">
    <property type="entry name" value="RRM"/>
    <property type="match status" value="1"/>
</dbReference>
<dbReference type="InterPro" id="IPR035979">
    <property type="entry name" value="RBD_domain_sf"/>
</dbReference>
<evidence type="ECO:0000259" key="2">
    <source>
        <dbReference type="PROSITE" id="PS50102"/>
    </source>
</evidence>
<dbReference type="InterPro" id="IPR000504">
    <property type="entry name" value="RRM_dom"/>
</dbReference>
<protein>
    <submittedName>
        <fullName evidence="3">PolyA-binding protein</fullName>
    </submittedName>
</protein>
<feature type="domain" description="RRM" evidence="2">
    <location>
        <begin position="100"/>
        <end position="169"/>
    </location>
</feature>
<dbReference type="SUPFAM" id="SSF54928">
    <property type="entry name" value="RNA-binding domain, RBD"/>
    <property type="match status" value="1"/>
</dbReference>
<dbReference type="AlphaFoldDB" id="A0A4D6DKW4"/>
<dbReference type="EMBL" id="MK190414">
    <property type="protein sequence ID" value="QBZ39708.1"/>
    <property type="molecule type" value="Genomic_DNA"/>
</dbReference>
<dbReference type="GO" id="GO:0003723">
    <property type="term" value="F:RNA binding"/>
    <property type="evidence" value="ECO:0007669"/>
    <property type="project" value="UniProtKB-UniRule"/>
</dbReference>
<dbReference type="Gene3D" id="3.30.70.330">
    <property type="match status" value="2"/>
</dbReference>
<organism evidence="3">
    <name type="scientific">Sporanauta perivermis</name>
    <dbReference type="NCBI Taxonomy" id="1261140"/>
    <lineage>
        <taxon>Eukaryota</taxon>
        <taxon>Fungi</taxon>
        <taxon>Fungi incertae sedis</taxon>
        <taxon>Microsporidia</taxon>
        <taxon>Sporanauta</taxon>
    </lineage>
</organism>
<accession>A0A4D6DKW4</accession>
<sequence>MQLKKTNQLAIPDLSSKVTIRTLLDAFSRYENKVVSIKLNKQRRGKDEDLQVGYIEFDDVDVTETAYGDGNIKVEGESKALHYAKKKDQRIKEKVTISNKKLFVSGIPSDAEKDEICSLLGDCKISGADKGRSYIFAEYENSEKQEEALNRLNNSQIRSSRLFATPAYEKADLNGGRFVKRRND</sequence>
<keyword evidence="1" id="KW-0694">RNA-binding</keyword>
<name>A0A4D6DKW4_9MICR</name>
<dbReference type="InterPro" id="IPR012677">
    <property type="entry name" value="Nucleotide-bd_a/b_plait_sf"/>
</dbReference>
<reference evidence="3" key="1">
    <citation type="journal article" date="2019" name="Genome Biol. Evol.">
        <title>Microsporidian Introns Retained against a Background of Genome Reduction: Characterization of an Unusual Set of Introns.</title>
        <authorList>
            <person name="Whelan T.A."/>
            <person name="Lee N.T."/>
            <person name="Lee R.C."/>
            <person name="Fast N.M."/>
        </authorList>
    </citation>
    <scope>NUCLEOTIDE SEQUENCE</scope>
    <source>
        <tissue evidence="3">Spores</tissue>
    </source>
</reference>
<dbReference type="SMART" id="SM00360">
    <property type="entry name" value="RRM"/>
    <property type="match status" value="2"/>
</dbReference>
<dbReference type="CDD" id="cd00590">
    <property type="entry name" value="RRM_SF"/>
    <property type="match status" value="1"/>
</dbReference>